<dbReference type="InterPro" id="IPR050068">
    <property type="entry name" value="MurA_subfamily"/>
</dbReference>
<evidence type="ECO:0000256" key="10">
    <source>
        <dbReference type="ARBA" id="ARBA00038367"/>
    </source>
</evidence>
<dbReference type="Gene3D" id="3.65.10.10">
    <property type="entry name" value="Enolpyruvate transferase domain"/>
    <property type="match status" value="2"/>
</dbReference>
<keyword evidence="18" id="KW-1185">Reference proteome</keyword>
<evidence type="ECO:0000256" key="9">
    <source>
        <dbReference type="ARBA" id="ARBA00023316"/>
    </source>
</evidence>
<keyword evidence="9" id="KW-0961">Cell wall biogenesis/degradation</keyword>
<organism evidence="17 18">
    <name type="scientific">Variovorax robiniae</name>
    <dbReference type="NCBI Taxonomy" id="1836199"/>
    <lineage>
        <taxon>Bacteria</taxon>
        <taxon>Pseudomonadati</taxon>
        <taxon>Pseudomonadota</taxon>
        <taxon>Betaproteobacteria</taxon>
        <taxon>Burkholderiales</taxon>
        <taxon>Comamonadaceae</taxon>
        <taxon>Variovorax</taxon>
    </lineage>
</organism>
<evidence type="ECO:0000256" key="6">
    <source>
        <dbReference type="ARBA" id="ARBA00022960"/>
    </source>
</evidence>
<sequence length="434" mass="47679">MTSLVVHGGTPLRGRIIPSANKNAVLPVLCATLLTCEPLRLLGVPDITDVRKILEIFRTLGSDVKMDHATGTLELHHHETVFDCARHRLPEEMRSSIMLVPPLLARFGVARLEDNVKGCTLGVREIDPHVEVFRRFGSQIERAEGSLVVRAANGSLTPNNHWLDYASVTTTENFVLCAAAAKGSSTLTNAASEPHVQEFCRFMAMMGVRIDGLGTSRLTVHGGGKLNGGEFRFDEDFHEITTFLALGAITRGDVIVRNSAPETFPLIDRTFEKFGVKITHEDGWSRVIPNGPLKVQTPFTSNVLTKVEAAPWPYFPVDLLPIFIALGVRAQGNAMFWNKVYDGALGWTGELSKFGAHVFSSDPHRLVTFGGNPLSPAVVESPYIIRVAIALFMVAASIEGRSEIRNATPIRRAHPNFVENLRSLGVRVEWTSEE</sequence>
<evidence type="ECO:0000256" key="1">
    <source>
        <dbReference type="ARBA" id="ARBA00004496"/>
    </source>
</evidence>
<evidence type="ECO:0000313" key="18">
    <source>
        <dbReference type="Proteomes" id="UP001367030"/>
    </source>
</evidence>
<keyword evidence="3" id="KW-0963">Cytoplasm</keyword>
<dbReference type="RefSeq" id="WP_340336821.1">
    <property type="nucleotide sequence ID" value="NZ_JBBKZS010000008.1"/>
</dbReference>
<dbReference type="GO" id="GO:0008760">
    <property type="term" value="F:UDP-N-acetylglucosamine 1-carboxyvinyltransferase activity"/>
    <property type="evidence" value="ECO:0007669"/>
    <property type="project" value="UniProtKB-EC"/>
</dbReference>
<evidence type="ECO:0000256" key="11">
    <source>
        <dbReference type="ARBA" id="ARBA00039108"/>
    </source>
</evidence>
<dbReference type="InterPro" id="IPR036968">
    <property type="entry name" value="Enolpyruvate_Tfrase_sf"/>
</dbReference>
<keyword evidence="7" id="KW-0573">Peptidoglycan synthesis</keyword>
<name>A0ABU8XAW9_9BURK</name>
<evidence type="ECO:0000256" key="2">
    <source>
        <dbReference type="ARBA" id="ARBA00004752"/>
    </source>
</evidence>
<dbReference type="NCBIfam" id="NF006873">
    <property type="entry name" value="PRK09369.1"/>
    <property type="match status" value="1"/>
</dbReference>
<evidence type="ECO:0000256" key="5">
    <source>
        <dbReference type="ARBA" id="ARBA00022679"/>
    </source>
</evidence>
<dbReference type="EC" id="2.5.1.7" evidence="11"/>
<evidence type="ECO:0000256" key="12">
    <source>
        <dbReference type="ARBA" id="ARBA00039754"/>
    </source>
</evidence>
<evidence type="ECO:0000256" key="15">
    <source>
        <dbReference type="ARBA" id="ARBA00047527"/>
    </source>
</evidence>
<comment type="similarity">
    <text evidence="10">Belongs to the EPSP synthase family. MurA subfamily.</text>
</comment>
<dbReference type="PANTHER" id="PTHR43783">
    <property type="entry name" value="UDP-N-ACETYLGLUCOSAMINE 1-CARBOXYVINYLTRANSFERASE"/>
    <property type="match status" value="1"/>
</dbReference>
<evidence type="ECO:0000313" key="17">
    <source>
        <dbReference type="EMBL" id="MEJ8856746.1"/>
    </source>
</evidence>
<comment type="catalytic activity">
    <reaction evidence="15">
        <text>phosphoenolpyruvate + UDP-N-acetyl-alpha-D-glucosamine = UDP-N-acetyl-3-O-(1-carboxyvinyl)-alpha-D-glucosamine + phosphate</text>
        <dbReference type="Rhea" id="RHEA:18681"/>
        <dbReference type="ChEBI" id="CHEBI:43474"/>
        <dbReference type="ChEBI" id="CHEBI:57705"/>
        <dbReference type="ChEBI" id="CHEBI:58702"/>
        <dbReference type="ChEBI" id="CHEBI:68483"/>
        <dbReference type="EC" id="2.5.1.7"/>
    </reaction>
</comment>
<dbReference type="SUPFAM" id="SSF55205">
    <property type="entry name" value="EPT/RTPC-like"/>
    <property type="match status" value="1"/>
</dbReference>
<dbReference type="PANTHER" id="PTHR43783:SF1">
    <property type="entry name" value="UDP-N-ACETYLGLUCOSAMINE 1-CARBOXYVINYLTRANSFERASE"/>
    <property type="match status" value="1"/>
</dbReference>
<gene>
    <name evidence="17" type="ORF">WKW79_19380</name>
</gene>
<protein>
    <recommendedName>
        <fullName evidence="12">UDP-N-acetylglucosamine 1-carboxyvinyltransferase</fullName>
        <ecNumber evidence="11">2.5.1.7</ecNumber>
    </recommendedName>
    <alternativeName>
        <fullName evidence="13">Enoylpyruvate transferase</fullName>
    </alternativeName>
    <alternativeName>
        <fullName evidence="14">UDP-N-acetylglucosamine enolpyruvyl transferase</fullName>
    </alternativeName>
</protein>
<evidence type="ECO:0000256" key="8">
    <source>
        <dbReference type="ARBA" id="ARBA00023306"/>
    </source>
</evidence>
<evidence type="ECO:0000256" key="3">
    <source>
        <dbReference type="ARBA" id="ARBA00022490"/>
    </source>
</evidence>
<evidence type="ECO:0000256" key="14">
    <source>
        <dbReference type="ARBA" id="ARBA00042842"/>
    </source>
</evidence>
<evidence type="ECO:0000256" key="4">
    <source>
        <dbReference type="ARBA" id="ARBA00022618"/>
    </source>
</evidence>
<dbReference type="Proteomes" id="UP001367030">
    <property type="component" value="Unassembled WGS sequence"/>
</dbReference>
<keyword evidence="6" id="KW-0133">Cell shape</keyword>
<accession>A0ABU8XAW9</accession>
<reference evidence="17 18" key="1">
    <citation type="submission" date="2024-03" db="EMBL/GenBank/DDBJ databases">
        <title>Novel species of the genus Variovorax.</title>
        <authorList>
            <person name="Liu Q."/>
            <person name="Xin Y.-H."/>
        </authorList>
    </citation>
    <scope>NUCLEOTIDE SEQUENCE [LARGE SCALE GENOMIC DNA]</scope>
    <source>
        <strain evidence="17 18">KACC 18901</strain>
    </source>
</reference>
<dbReference type="InterPro" id="IPR001986">
    <property type="entry name" value="Enolpyruvate_Tfrase_dom"/>
</dbReference>
<feature type="domain" description="Enolpyruvate transferase" evidence="16">
    <location>
        <begin position="7"/>
        <end position="421"/>
    </location>
</feature>
<keyword evidence="5 17" id="KW-0808">Transferase</keyword>
<dbReference type="Pfam" id="PF00275">
    <property type="entry name" value="EPSP_synthase"/>
    <property type="match status" value="1"/>
</dbReference>
<comment type="caution">
    <text evidence="17">The sequence shown here is derived from an EMBL/GenBank/DDBJ whole genome shotgun (WGS) entry which is preliminary data.</text>
</comment>
<dbReference type="EMBL" id="JBBKZS010000008">
    <property type="protein sequence ID" value="MEJ8856746.1"/>
    <property type="molecule type" value="Genomic_DNA"/>
</dbReference>
<evidence type="ECO:0000256" key="13">
    <source>
        <dbReference type="ARBA" id="ARBA00042443"/>
    </source>
</evidence>
<evidence type="ECO:0000259" key="16">
    <source>
        <dbReference type="Pfam" id="PF00275"/>
    </source>
</evidence>
<evidence type="ECO:0000256" key="7">
    <source>
        <dbReference type="ARBA" id="ARBA00022984"/>
    </source>
</evidence>
<keyword evidence="8" id="KW-0131">Cell cycle</keyword>
<keyword evidence="4" id="KW-0132">Cell division</keyword>
<proteinExistence type="inferred from homology"/>
<dbReference type="InterPro" id="IPR013792">
    <property type="entry name" value="RNA3'P_cycl/enolpyr_Trfase_a/b"/>
</dbReference>
<comment type="subcellular location">
    <subcellularLocation>
        <location evidence="1">Cytoplasm</location>
    </subcellularLocation>
</comment>
<comment type="pathway">
    <text evidence="2">Cell wall biogenesis; peptidoglycan biosynthesis.</text>
</comment>